<evidence type="ECO:0000313" key="1">
    <source>
        <dbReference type="EMBL" id="PYG83915.1"/>
    </source>
</evidence>
<gene>
    <name evidence="1" type="ORF">LY28_03763</name>
</gene>
<dbReference type="PANTHER" id="PTHR39431:SF1">
    <property type="entry name" value="FRPA_C-RELATED PROTEIN"/>
    <property type="match status" value="1"/>
</dbReference>
<dbReference type="EMBL" id="QKMR01000041">
    <property type="protein sequence ID" value="PYG83915.1"/>
    <property type="molecule type" value="Genomic_DNA"/>
</dbReference>
<dbReference type="PANTHER" id="PTHR39431">
    <property type="entry name" value="FRPA/C-RELATED PROTEIN"/>
    <property type="match status" value="1"/>
</dbReference>
<feature type="non-terminal residue" evidence="1">
    <location>
        <position position="546"/>
    </location>
</feature>
<reference evidence="1 2" key="1">
    <citation type="submission" date="2018-06" db="EMBL/GenBank/DDBJ databases">
        <title>Genomic Encyclopedia of Type Strains, Phase I: the one thousand microbial genomes (KMG-I) project.</title>
        <authorList>
            <person name="Kyrpides N."/>
        </authorList>
    </citation>
    <scope>NUCLEOTIDE SEQUENCE [LARGE SCALE GENOMIC DNA]</scope>
    <source>
        <strain evidence="1 2">DSM 19573</strain>
    </source>
</reference>
<dbReference type="RefSeq" id="WP_207658151.1">
    <property type="nucleotide sequence ID" value="NZ_QKMR01000041.1"/>
</dbReference>
<sequence length="546" mass="57730">MDTDIQSIIDYIDSWRSENGLAEGKTLTHEQTAKLAVDVQNKIGQLSFEAPTKGANIIPYSGQIGDTYAYQLAKASSQSSSGTLCYISDIQAGEILISTEFRISLQRAVGNIDIANNLIDGSKVNGVRTAYGIDNILAYNDFVSKNAMLTNAHGNVITYTGGATLDINTNASSNVWALTELPTLLEMSKVTSIDGIPKEQLLSLKDSLINGKYSESQALEVIREVVSYQSRQNMAGVDVYMGEVFEAAPNGEITIKKVILGADTSKLTGNSPIDIPDGTKSKMTLAEIMGQASDAEIRAKYPSIDEYVSKLGESNPEIVRQTMDAVKAIEQNAGNSSASDFRNQYPALTNAAESLREAKYLKARGITFKALGAVGALLIAVDCVNMIGEADKAYKAGDTEAGNKIVRDWTLETAGGFATAAAFAEAVAPFALALGTCGGPLGIAGGILLELGAGVVGWMVGSELGHAVSDFIGWLFGEAEGASPPRIDPIIFDLDGDGVETLSVQNGVHFDLDNNGFSEKSGWVGSDDGLLVFDRDGNGTIDAGKE</sequence>
<organism evidence="1 2">
    <name type="scientific">Ruminiclostridium sufflavum DSM 19573</name>
    <dbReference type="NCBI Taxonomy" id="1121337"/>
    <lineage>
        <taxon>Bacteria</taxon>
        <taxon>Bacillati</taxon>
        <taxon>Bacillota</taxon>
        <taxon>Clostridia</taxon>
        <taxon>Eubacteriales</taxon>
        <taxon>Oscillospiraceae</taxon>
        <taxon>Ruminiclostridium</taxon>
    </lineage>
</organism>
<name>A0A318XHR1_9FIRM</name>
<dbReference type="Proteomes" id="UP000248132">
    <property type="component" value="Unassembled WGS sequence"/>
</dbReference>
<comment type="caution">
    <text evidence="1">The sequence shown here is derived from an EMBL/GenBank/DDBJ whole genome shotgun (WGS) entry which is preliminary data.</text>
</comment>
<dbReference type="AlphaFoldDB" id="A0A318XHR1"/>
<protein>
    <submittedName>
        <fullName evidence="1">Uncharacterized protein</fullName>
    </submittedName>
</protein>
<accession>A0A318XHR1</accession>
<evidence type="ECO:0000313" key="2">
    <source>
        <dbReference type="Proteomes" id="UP000248132"/>
    </source>
</evidence>
<proteinExistence type="predicted"/>
<keyword evidence="2" id="KW-1185">Reference proteome</keyword>